<keyword evidence="1" id="KW-0677">Repeat</keyword>
<dbReference type="InterPro" id="IPR002110">
    <property type="entry name" value="Ankyrin_rpt"/>
</dbReference>
<proteinExistence type="predicted"/>
<dbReference type="SMART" id="SM00248">
    <property type="entry name" value="ANK"/>
    <property type="match status" value="4"/>
</dbReference>
<feature type="compositionally biased region" description="Low complexity" evidence="4">
    <location>
        <begin position="28"/>
        <end position="39"/>
    </location>
</feature>
<dbReference type="GO" id="GO:0003723">
    <property type="term" value="F:RNA binding"/>
    <property type="evidence" value="ECO:0007669"/>
    <property type="project" value="TreeGrafter"/>
</dbReference>
<dbReference type="InterPro" id="IPR011029">
    <property type="entry name" value="DEATH-like_dom_sf"/>
</dbReference>
<evidence type="ECO:0000256" key="4">
    <source>
        <dbReference type="SAM" id="MobiDB-lite"/>
    </source>
</evidence>
<dbReference type="GO" id="GO:0004540">
    <property type="term" value="F:RNA nuclease activity"/>
    <property type="evidence" value="ECO:0007669"/>
    <property type="project" value="TreeGrafter"/>
</dbReference>
<evidence type="ECO:0000256" key="3">
    <source>
        <dbReference type="PROSITE-ProRule" id="PRU00023"/>
    </source>
</evidence>
<evidence type="ECO:0000256" key="2">
    <source>
        <dbReference type="ARBA" id="ARBA00023043"/>
    </source>
</evidence>
<dbReference type="PANTHER" id="PTHR24141">
    <property type="entry name" value="2-5A-DEPENDENT RIBONUCLEASE"/>
    <property type="match status" value="1"/>
</dbReference>
<dbReference type="PROSITE" id="PS50297">
    <property type="entry name" value="ANK_REP_REGION"/>
    <property type="match status" value="1"/>
</dbReference>
<evidence type="ECO:0000256" key="1">
    <source>
        <dbReference type="ARBA" id="ARBA00022737"/>
    </source>
</evidence>
<reference evidence="5" key="1">
    <citation type="submission" date="2013-07" db="EMBL/GenBank/DDBJ databases">
        <title>Midgut Transcriptome Profiling of Anoplphora glabripennis, a Lignocellulose Degrading, Wood-Boring Cerambycid.</title>
        <authorList>
            <person name="Scully E.D."/>
            <person name="Hoover K."/>
            <person name="Carlson J.E."/>
            <person name="Tien M."/>
            <person name="Geib S.M."/>
        </authorList>
    </citation>
    <scope>NUCLEOTIDE SEQUENCE</scope>
</reference>
<dbReference type="EMBL" id="GALX01004966">
    <property type="protein sequence ID" value="JAB63500.1"/>
    <property type="molecule type" value="Transcribed_RNA"/>
</dbReference>
<dbReference type="PANTHER" id="PTHR24141:SF1">
    <property type="entry name" value="2-5A-DEPENDENT RIBONUCLEASE"/>
    <property type="match status" value="1"/>
</dbReference>
<accession>V5G0I6</accession>
<dbReference type="GO" id="GO:0006396">
    <property type="term" value="P:RNA processing"/>
    <property type="evidence" value="ECO:0007669"/>
    <property type="project" value="TreeGrafter"/>
</dbReference>
<dbReference type="InterPro" id="IPR036770">
    <property type="entry name" value="Ankyrin_rpt-contain_sf"/>
</dbReference>
<feature type="region of interest" description="Disordered" evidence="4">
    <location>
        <begin position="1"/>
        <end position="39"/>
    </location>
</feature>
<feature type="repeat" description="ANK" evidence="3">
    <location>
        <begin position="305"/>
        <end position="337"/>
    </location>
</feature>
<protein>
    <submittedName>
        <fullName evidence="5">Nuclear factor NF-kappa-B subunit</fullName>
    </submittedName>
</protein>
<dbReference type="Gene3D" id="1.25.40.20">
    <property type="entry name" value="Ankyrin repeat-containing domain"/>
    <property type="match status" value="2"/>
</dbReference>
<dbReference type="SUPFAM" id="SSF47986">
    <property type="entry name" value="DEATH domain"/>
    <property type="match status" value="1"/>
</dbReference>
<gene>
    <name evidence="5" type="primary">NFKB1</name>
</gene>
<name>V5G0I6_ANOGL</name>
<organism evidence="5">
    <name type="scientific">Anoplophora glabripennis</name>
    <name type="common">Asian longhorn beetle</name>
    <name type="synonym">Anoplophora nobilis</name>
    <dbReference type="NCBI Taxonomy" id="217634"/>
    <lineage>
        <taxon>Eukaryota</taxon>
        <taxon>Metazoa</taxon>
        <taxon>Ecdysozoa</taxon>
        <taxon>Arthropoda</taxon>
        <taxon>Hexapoda</taxon>
        <taxon>Insecta</taxon>
        <taxon>Pterygota</taxon>
        <taxon>Neoptera</taxon>
        <taxon>Endopterygota</taxon>
        <taxon>Coleoptera</taxon>
        <taxon>Polyphaga</taxon>
        <taxon>Cucujiformia</taxon>
        <taxon>Chrysomeloidea</taxon>
        <taxon>Cerambycidae</taxon>
        <taxon>Lamiinae</taxon>
        <taxon>Lamiini</taxon>
        <taxon>Anoplophora</taxon>
    </lineage>
</organism>
<evidence type="ECO:0000313" key="5">
    <source>
        <dbReference type="EMBL" id="JAB63500.1"/>
    </source>
</evidence>
<keyword evidence="2 3" id="KW-0040">ANK repeat</keyword>
<dbReference type="PROSITE" id="PS50088">
    <property type="entry name" value="ANK_REPEAT"/>
    <property type="match status" value="1"/>
</dbReference>
<dbReference type="Pfam" id="PF12796">
    <property type="entry name" value="Ank_2"/>
    <property type="match status" value="1"/>
</dbReference>
<dbReference type="AlphaFoldDB" id="V5G0I6"/>
<sequence>MARSEPREFTYVPSSIKPGSKRPRHDFSSSSYDSSSSYNSNDLPLDVSNLNIQNTLNVVTPNPVNNINFNNLVNNTVNSWDTNKLLSSEELMVAVNNIDSNELQRLFAQFGPEYASCLNSVVVDAPVAERKIGKVRVASAQTLMPRSAIKLEVSQEDKQMANRVYEELKSFVKINPKTHIAKKMLHHYLGADHRTNALHVFVSQNNPEAAAFFLKLLIMYQELQLINRRNSYCQTPLQLAVLCHNALLVEYLMRSTARVKETGDRGNTALHNAVEENASVKILETLLQDREYEKVSDFIDEVNNDGNTALMIAVENKNLSAVKMLCMKGANINQYSDKNGFTALRLAIEKQHLDILKYILSIPHLDPKILDFNDTSPLAAAFHRNCSKEITEVIEKYMADHNLEVDIKEEMEDDSDEEMEDSDIKSEPLTPQELEELYKNVHSFTPACLDEVSALLNESGKWEDLAELLDVTSLLRCGLISPTPNVSKNLLTFAVETHNDTLWEIRNFLENLDELQAVEKIDRMVREQQ</sequence>
<dbReference type="SUPFAM" id="SSF48403">
    <property type="entry name" value="Ankyrin repeat"/>
    <property type="match status" value="1"/>
</dbReference>